<feature type="region of interest" description="Disordered" evidence="1">
    <location>
        <begin position="144"/>
        <end position="177"/>
    </location>
</feature>
<dbReference type="AlphaFoldDB" id="A0A2W2AIY9"/>
<dbReference type="EMBL" id="QKTW01000011">
    <property type="protein sequence ID" value="PZF73542.1"/>
    <property type="molecule type" value="Genomic_DNA"/>
</dbReference>
<sequence>MQAQPLMPDMIGITQGGMNVITWTCQYDGIKSIAMQRSQDSSHNFATIGYVKDLKKGPQAFIDGHPNPGKNWYRLYIVFSSDLTWYSNNLKLMVDSAQLLHQKVLPPNDSLQRYASKVRTSGDFTAGDVSTTVTTASGMTATMAAAPSGTTTPAGTTTGATATNPASPTKPKSTAPVIKVPTIGGDAVDPSVYIKSQYVFTNPFTGHVNIEIPEAKKHMYSISFFDQKDRRIFEIPRISEPSIIVDKRNFQKKGLYKFELLKDKEKLETGYITIY</sequence>
<accession>A0A2W2AIY9</accession>
<proteinExistence type="predicted"/>
<evidence type="ECO:0000313" key="3">
    <source>
        <dbReference type="Proteomes" id="UP000248745"/>
    </source>
</evidence>
<reference evidence="2 3" key="1">
    <citation type="submission" date="2018-06" db="EMBL/GenBank/DDBJ databases">
        <title>Mucibacter soli gen. nov., sp. nov., a new member of the family Chitinophagaceae producing mucin.</title>
        <authorList>
            <person name="Kim M.-K."/>
            <person name="Park S."/>
            <person name="Kim T.-S."/>
            <person name="Joung Y."/>
            <person name="Han J.-H."/>
            <person name="Kim S.B."/>
        </authorList>
    </citation>
    <scope>NUCLEOTIDE SEQUENCE [LARGE SCALE GENOMIC DNA]</scope>
    <source>
        <strain evidence="2 3">R1-15</strain>
    </source>
</reference>
<evidence type="ECO:0000256" key="1">
    <source>
        <dbReference type="SAM" id="MobiDB-lite"/>
    </source>
</evidence>
<gene>
    <name evidence="2" type="ORF">DN068_07395</name>
</gene>
<keyword evidence="3" id="KW-1185">Reference proteome</keyword>
<evidence type="ECO:0000313" key="2">
    <source>
        <dbReference type="EMBL" id="PZF73542.1"/>
    </source>
</evidence>
<dbReference type="Proteomes" id="UP000248745">
    <property type="component" value="Unassembled WGS sequence"/>
</dbReference>
<comment type="caution">
    <text evidence="2">The sequence shown here is derived from an EMBL/GenBank/DDBJ whole genome shotgun (WGS) entry which is preliminary data.</text>
</comment>
<organism evidence="2 3">
    <name type="scientific">Taibaiella soli</name>
    <dbReference type="NCBI Taxonomy" id="1649169"/>
    <lineage>
        <taxon>Bacteria</taxon>
        <taxon>Pseudomonadati</taxon>
        <taxon>Bacteroidota</taxon>
        <taxon>Chitinophagia</taxon>
        <taxon>Chitinophagales</taxon>
        <taxon>Chitinophagaceae</taxon>
        <taxon>Taibaiella</taxon>
    </lineage>
</organism>
<name>A0A2W2AIY9_9BACT</name>
<feature type="compositionally biased region" description="Low complexity" evidence="1">
    <location>
        <begin position="144"/>
        <end position="169"/>
    </location>
</feature>
<protein>
    <submittedName>
        <fullName evidence="2">Uncharacterized protein</fullName>
    </submittedName>
</protein>